<comment type="caution">
    <text evidence="1">The sequence shown here is derived from an EMBL/GenBank/DDBJ whole genome shotgun (WGS) entry which is preliminary data.</text>
</comment>
<sequence>MVAEVVYLLPPHSSHENNVMLLPLETAIFSMKSRSTNKNTKIGKQSRRLAFYVHKIAQSPYFFDIRIFHFSKWLLRHFSHRKEFRRKGTQPTMAYKLRCDSRLRVT</sequence>
<dbReference type="Proteomes" id="UP001642520">
    <property type="component" value="Unassembled WGS sequence"/>
</dbReference>
<proteinExistence type="predicted"/>
<evidence type="ECO:0000313" key="1">
    <source>
        <dbReference type="EMBL" id="CAL7948629.1"/>
    </source>
</evidence>
<accession>A0ABP1P901</accession>
<organism evidence="1 2">
    <name type="scientific">Xylocopa violacea</name>
    <name type="common">Violet carpenter bee</name>
    <name type="synonym">Apis violacea</name>
    <dbReference type="NCBI Taxonomy" id="135666"/>
    <lineage>
        <taxon>Eukaryota</taxon>
        <taxon>Metazoa</taxon>
        <taxon>Ecdysozoa</taxon>
        <taxon>Arthropoda</taxon>
        <taxon>Hexapoda</taxon>
        <taxon>Insecta</taxon>
        <taxon>Pterygota</taxon>
        <taxon>Neoptera</taxon>
        <taxon>Endopterygota</taxon>
        <taxon>Hymenoptera</taxon>
        <taxon>Apocrita</taxon>
        <taxon>Aculeata</taxon>
        <taxon>Apoidea</taxon>
        <taxon>Anthophila</taxon>
        <taxon>Apidae</taxon>
        <taxon>Xylocopa</taxon>
        <taxon>Xylocopa</taxon>
    </lineage>
</organism>
<keyword evidence="2" id="KW-1185">Reference proteome</keyword>
<name>A0ABP1P901_XYLVO</name>
<gene>
    <name evidence="1" type="ORF">XYLVIOL_LOCUS8988</name>
</gene>
<dbReference type="EMBL" id="CAXAJV020001299">
    <property type="protein sequence ID" value="CAL7948629.1"/>
    <property type="molecule type" value="Genomic_DNA"/>
</dbReference>
<reference evidence="1 2" key="1">
    <citation type="submission" date="2024-08" db="EMBL/GenBank/DDBJ databases">
        <authorList>
            <person name="Will J Nash"/>
            <person name="Angela Man"/>
            <person name="Seanna McTaggart"/>
            <person name="Kendall Baker"/>
            <person name="Tom Barker"/>
            <person name="Leah Catchpole"/>
            <person name="Alex Durrant"/>
            <person name="Karim Gharbi"/>
            <person name="Naomi Irish"/>
            <person name="Gemy Kaithakottil"/>
            <person name="Debby Ku"/>
            <person name="Aaliyah Providence"/>
            <person name="Felix Shaw"/>
            <person name="David Swarbreck"/>
            <person name="Chris Watkins"/>
            <person name="Ann M. McCartney"/>
            <person name="Giulio Formenti"/>
            <person name="Alice Mouton"/>
            <person name="Noel Vella"/>
            <person name="Bjorn M von Reumont"/>
            <person name="Adriana Vella"/>
            <person name="Wilfried Haerty"/>
        </authorList>
    </citation>
    <scope>NUCLEOTIDE SEQUENCE [LARGE SCALE GENOMIC DNA]</scope>
</reference>
<protein>
    <submittedName>
        <fullName evidence="1">Uncharacterized protein</fullName>
    </submittedName>
</protein>
<evidence type="ECO:0000313" key="2">
    <source>
        <dbReference type="Proteomes" id="UP001642520"/>
    </source>
</evidence>